<feature type="region of interest" description="Disordered" evidence="1">
    <location>
        <begin position="119"/>
        <end position="140"/>
    </location>
</feature>
<gene>
    <name evidence="2" type="ORF">GSOID_T00012119001</name>
</gene>
<evidence type="ECO:0000256" key="1">
    <source>
        <dbReference type="SAM" id="MobiDB-lite"/>
    </source>
</evidence>
<keyword evidence="3" id="KW-1185">Reference proteome</keyword>
<evidence type="ECO:0000313" key="3">
    <source>
        <dbReference type="Proteomes" id="UP000001307"/>
    </source>
</evidence>
<dbReference type="EMBL" id="FN653448">
    <property type="protein sequence ID" value="CBY15223.1"/>
    <property type="molecule type" value="Genomic_DNA"/>
</dbReference>
<evidence type="ECO:0000313" key="2">
    <source>
        <dbReference type="EMBL" id="CBY15223.1"/>
    </source>
</evidence>
<name>E4Y011_OIKDI</name>
<sequence>MSFVGGHPRNTDTNDCVKTILGRPVPLIIIHALVSLRGAIKSASIEDWREIALELDIITAWPTPFGGKTFSMPMVDGMKSFTREEYANLLGHVVRELSQFYSHFQPLCKTITLNQSETTKKHPIQSSFSNEPHYAKRQRL</sequence>
<organism evidence="2">
    <name type="scientific">Oikopleura dioica</name>
    <name type="common">Tunicate</name>
    <dbReference type="NCBI Taxonomy" id="34765"/>
    <lineage>
        <taxon>Eukaryota</taxon>
        <taxon>Metazoa</taxon>
        <taxon>Chordata</taxon>
        <taxon>Tunicata</taxon>
        <taxon>Appendicularia</taxon>
        <taxon>Copelata</taxon>
        <taxon>Oikopleuridae</taxon>
        <taxon>Oikopleura</taxon>
    </lineage>
</organism>
<accession>E4Y011</accession>
<dbReference type="InParanoid" id="E4Y011"/>
<reference evidence="2" key="1">
    <citation type="journal article" date="2010" name="Science">
        <title>Plasticity of animal genome architecture unmasked by rapid evolution of a pelagic tunicate.</title>
        <authorList>
            <person name="Denoeud F."/>
            <person name="Henriet S."/>
            <person name="Mungpakdee S."/>
            <person name="Aury J.M."/>
            <person name="Da Silva C."/>
            <person name="Brinkmann H."/>
            <person name="Mikhaleva J."/>
            <person name="Olsen L.C."/>
            <person name="Jubin C."/>
            <person name="Canestro C."/>
            <person name="Bouquet J.M."/>
            <person name="Danks G."/>
            <person name="Poulain J."/>
            <person name="Campsteijn C."/>
            <person name="Adamski M."/>
            <person name="Cross I."/>
            <person name="Yadetie F."/>
            <person name="Muffato M."/>
            <person name="Louis A."/>
            <person name="Butcher S."/>
            <person name="Tsagkogeorga G."/>
            <person name="Konrad A."/>
            <person name="Singh S."/>
            <person name="Jensen M.F."/>
            <person name="Cong E.H."/>
            <person name="Eikeseth-Otteraa H."/>
            <person name="Noel B."/>
            <person name="Anthouard V."/>
            <person name="Porcel B.M."/>
            <person name="Kachouri-Lafond R."/>
            <person name="Nishino A."/>
            <person name="Ugolini M."/>
            <person name="Chourrout P."/>
            <person name="Nishida H."/>
            <person name="Aasland R."/>
            <person name="Huzurbazar S."/>
            <person name="Westhof E."/>
            <person name="Delsuc F."/>
            <person name="Lehrach H."/>
            <person name="Reinhardt R."/>
            <person name="Weissenbach J."/>
            <person name="Roy S.W."/>
            <person name="Artiguenave F."/>
            <person name="Postlethwait J.H."/>
            <person name="Manak J.R."/>
            <person name="Thompson E.M."/>
            <person name="Jaillon O."/>
            <person name="Du Pasquier L."/>
            <person name="Boudinot P."/>
            <person name="Liberles D.A."/>
            <person name="Volff J.N."/>
            <person name="Philippe H."/>
            <person name="Lenhard B."/>
            <person name="Roest Crollius H."/>
            <person name="Wincker P."/>
            <person name="Chourrout D."/>
        </authorList>
    </citation>
    <scope>NUCLEOTIDE SEQUENCE [LARGE SCALE GENOMIC DNA]</scope>
</reference>
<proteinExistence type="predicted"/>
<protein>
    <submittedName>
        <fullName evidence="2">Uncharacterized protein</fullName>
    </submittedName>
</protein>
<dbReference type="Proteomes" id="UP000001307">
    <property type="component" value="Unassembled WGS sequence"/>
</dbReference>
<dbReference type="AlphaFoldDB" id="E4Y011"/>